<accession>A0A8K0HGM7</accession>
<name>A0A8K0HGM7_9ROSA</name>
<feature type="signal peptide" evidence="9">
    <location>
        <begin position="1"/>
        <end position="26"/>
    </location>
</feature>
<evidence type="ECO:0000256" key="1">
    <source>
        <dbReference type="ARBA" id="ARBA00004239"/>
    </source>
</evidence>
<evidence type="ECO:0000256" key="5">
    <source>
        <dbReference type="ARBA" id="ARBA00022782"/>
    </source>
</evidence>
<reference evidence="10" key="1">
    <citation type="submission" date="2020-03" db="EMBL/GenBank/DDBJ databases">
        <title>A high-quality chromosome-level genome assembly of a woody plant with both climbing and erect habits, Rhamnella rubrinervis.</title>
        <authorList>
            <person name="Lu Z."/>
            <person name="Yang Y."/>
            <person name="Zhu X."/>
            <person name="Sun Y."/>
        </authorList>
    </citation>
    <scope>NUCLEOTIDE SEQUENCE</scope>
    <source>
        <strain evidence="10">BYM</strain>
        <tissue evidence="10">Leaf</tissue>
    </source>
</reference>
<dbReference type="GO" id="GO:0030154">
    <property type="term" value="P:cell differentiation"/>
    <property type="evidence" value="ECO:0007669"/>
    <property type="project" value="UniProtKB-KW"/>
</dbReference>
<comment type="similarity">
    <text evidence="2">Belongs to the CLV3/ESR signal peptide family.</text>
</comment>
<dbReference type="InterPro" id="IPR039617">
    <property type="entry name" value="CLAVATA3-CLE"/>
</dbReference>
<sequence length="81" mass="9420">MATSSSIVMRAWMLIILIFSVHVVSSAYNYQNRKTQQKRIDSAALLRALVYDLPKVKRINHHRREMEDRTTPGGPNHEHHP</sequence>
<dbReference type="Proteomes" id="UP000796880">
    <property type="component" value="Unassembled WGS sequence"/>
</dbReference>
<keyword evidence="3" id="KW-0964">Secreted</keyword>
<keyword evidence="4 9" id="KW-0732">Signal</keyword>
<proteinExistence type="inferred from homology"/>
<dbReference type="AlphaFoldDB" id="A0A8K0HGM7"/>
<dbReference type="PANTHER" id="PTHR36016">
    <property type="entry name" value="CLAVATA3/ESR (CLE)-RELATED PROTEIN 7"/>
    <property type="match status" value="1"/>
</dbReference>
<feature type="chain" id="PRO_5035458596" evidence="9">
    <location>
        <begin position="27"/>
        <end position="81"/>
    </location>
</feature>
<evidence type="ECO:0000256" key="8">
    <source>
        <dbReference type="SAM" id="MobiDB-lite"/>
    </source>
</evidence>
<evidence type="ECO:0000256" key="3">
    <source>
        <dbReference type="ARBA" id="ARBA00022525"/>
    </source>
</evidence>
<protein>
    <submittedName>
        <fullName evidence="10">Uncharacterized protein</fullName>
    </submittedName>
</protein>
<organism evidence="10 11">
    <name type="scientific">Rhamnella rubrinervis</name>
    <dbReference type="NCBI Taxonomy" id="2594499"/>
    <lineage>
        <taxon>Eukaryota</taxon>
        <taxon>Viridiplantae</taxon>
        <taxon>Streptophyta</taxon>
        <taxon>Embryophyta</taxon>
        <taxon>Tracheophyta</taxon>
        <taxon>Spermatophyta</taxon>
        <taxon>Magnoliopsida</taxon>
        <taxon>eudicotyledons</taxon>
        <taxon>Gunneridae</taxon>
        <taxon>Pentapetalae</taxon>
        <taxon>rosids</taxon>
        <taxon>fabids</taxon>
        <taxon>Rosales</taxon>
        <taxon>Rhamnaceae</taxon>
        <taxon>rhamnoid group</taxon>
        <taxon>Rhamneae</taxon>
        <taxon>Rhamnella</taxon>
    </lineage>
</organism>
<keyword evidence="6" id="KW-0325">Glycoprotein</keyword>
<keyword evidence="7" id="KW-0379">Hydroxylation</keyword>
<evidence type="ECO:0000256" key="7">
    <source>
        <dbReference type="ARBA" id="ARBA00023278"/>
    </source>
</evidence>
<comment type="subcellular location">
    <subcellularLocation>
        <location evidence="1">Secreted</location>
        <location evidence="1">Extracellular space</location>
    </subcellularLocation>
</comment>
<dbReference type="EMBL" id="VOIH02000003">
    <property type="protein sequence ID" value="KAF3451379.1"/>
    <property type="molecule type" value="Genomic_DNA"/>
</dbReference>
<evidence type="ECO:0000256" key="2">
    <source>
        <dbReference type="ARBA" id="ARBA00005416"/>
    </source>
</evidence>
<feature type="compositionally biased region" description="Basic and acidic residues" evidence="8">
    <location>
        <begin position="64"/>
        <end position="81"/>
    </location>
</feature>
<keyword evidence="11" id="KW-1185">Reference proteome</keyword>
<comment type="caution">
    <text evidence="10">The sequence shown here is derived from an EMBL/GenBank/DDBJ whole genome shotgun (WGS) entry which is preliminary data.</text>
</comment>
<evidence type="ECO:0000313" key="11">
    <source>
        <dbReference type="Proteomes" id="UP000796880"/>
    </source>
</evidence>
<keyword evidence="5" id="KW-0221">Differentiation</keyword>
<evidence type="ECO:0000256" key="6">
    <source>
        <dbReference type="ARBA" id="ARBA00023180"/>
    </source>
</evidence>
<dbReference type="GO" id="GO:0005576">
    <property type="term" value="C:extracellular region"/>
    <property type="evidence" value="ECO:0007669"/>
    <property type="project" value="UniProtKB-SubCell"/>
</dbReference>
<dbReference type="PANTHER" id="PTHR36016:SF10">
    <property type="entry name" value="CLAVATA3_ESR (CLE)-RELATED PROTEIN 6-LIKE"/>
    <property type="match status" value="1"/>
</dbReference>
<evidence type="ECO:0000256" key="4">
    <source>
        <dbReference type="ARBA" id="ARBA00022729"/>
    </source>
</evidence>
<evidence type="ECO:0000256" key="9">
    <source>
        <dbReference type="SAM" id="SignalP"/>
    </source>
</evidence>
<evidence type="ECO:0000313" key="10">
    <source>
        <dbReference type="EMBL" id="KAF3451379.1"/>
    </source>
</evidence>
<gene>
    <name evidence="10" type="ORF">FNV43_RR07474</name>
</gene>
<feature type="region of interest" description="Disordered" evidence="8">
    <location>
        <begin position="60"/>
        <end position="81"/>
    </location>
</feature>